<dbReference type="InterPro" id="IPR029045">
    <property type="entry name" value="ClpP/crotonase-like_dom_sf"/>
</dbReference>
<comment type="catalytic activity">
    <reaction evidence="4">
        <text>a 4-saturated-(3S)-3-hydroxyacyl-CoA = a (3E)-enoyl-CoA + H2O</text>
        <dbReference type="Rhea" id="RHEA:20724"/>
        <dbReference type="ChEBI" id="CHEBI:15377"/>
        <dbReference type="ChEBI" id="CHEBI:58521"/>
        <dbReference type="ChEBI" id="CHEBI:137480"/>
        <dbReference type="EC" id="4.2.1.17"/>
    </reaction>
</comment>
<dbReference type="CDD" id="cd06558">
    <property type="entry name" value="crotonase-like"/>
    <property type="match status" value="1"/>
</dbReference>
<sequence>MVDGRIAIVTLDDPPANALSLGMTDALAAALDTIEESGVPVAIFRSAVPGFFVAGADLKLLGYADGAVFGDYMVRLRGTIERIPLMQAVTIAALDGHTLGGGLELAAACTFRVGGPDAKLGVPEIKLGLLPGAGGTQRLPRMTSRGTALDLLLTGRSAGAEEALRVGLIDRLDPVSGEAGARALAERLLQMPTSAVTAIVRCVDAASDLPLEQGLEVEGREILALFDGADAREGLTAFLEKRRPDFGRPR</sequence>
<name>A0ABY5DZB7_9ACTN</name>
<dbReference type="Gene3D" id="3.90.226.10">
    <property type="entry name" value="2-enoyl-CoA Hydratase, Chain A, domain 1"/>
    <property type="match status" value="1"/>
</dbReference>
<dbReference type="EMBL" id="CP098502">
    <property type="protein sequence ID" value="UTI66227.1"/>
    <property type="molecule type" value="Genomic_DNA"/>
</dbReference>
<dbReference type="PANTHER" id="PTHR11941:SF54">
    <property type="entry name" value="ENOYL-COA HYDRATASE, MITOCHONDRIAL"/>
    <property type="match status" value="1"/>
</dbReference>
<evidence type="ECO:0000256" key="3">
    <source>
        <dbReference type="ARBA" id="ARBA00023709"/>
    </source>
</evidence>
<evidence type="ECO:0000256" key="1">
    <source>
        <dbReference type="ARBA" id="ARBA00005254"/>
    </source>
</evidence>
<evidence type="ECO:0000313" key="6">
    <source>
        <dbReference type="Proteomes" id="UP001056035"/>
    </source>
</evidence>
<gene>
    <name evidence="5" type="ORF">NBH00_08470</name>
</gene>
<organism evidence="5 6">
    <name type="scientific">Paraconexibacter antarcticus</name>
    <dbReference type="NCBI Taxonomy" id="2949664"/>
    <lineage>
        <taxon>Bacteria</taxon>
        <taxon>Bacillati</taxon>
        <taxon>Actinomycetota</taxon>
        <taxon>Thermoleophilia</taxon>
        <taxon>Solirubrobacterales</taxon>
        <taxon>Paraconexibacteraceae</taxon>
        <taxon>Paraconexibacter</taxon>
    </lineage>
</organism>
<dbReference type="RefSeq" id="WP_254572902.1">
    <property type="nucleotide sequence ID" value="NZ_CP098502.1"/>
</dbReference>
<accession>A0ABY5DZB7</accession>
<dbReference type="Gene3D" id="1.10.12.10">
    <property type="entry name" value="Lyase 2-enoyl-coa Hydratase, Chain A, domain 2"/>
    <property type="match status" value="1"/>
</dbReference>
<proteinExistence type="inferred from homology"/>
<evidence type="ECO:0000313" key="5">
    <source>
        <dbReference type="EMBL" id="UTI66227.1"/>
    </source>
</evidence>
<reference evidence="5 6" key="1">
    <citation type="submission" date="2022-06" db="EMBL/GenBank/DDBJ databases">
        <title>Paraconexibacter antarcticus.</title>
        <authorList>
            <person name="Kim C.S."/>
        </authorList>
    </citation>
    <scope>NUCLEOTIDE SEQUENCE [LARGE SCALE GENOMIC DNA]</scope>
    <source>
        <strain evidence="5 6">02-257</strain>
    </source>
</reference>
<dbReference type="InterPro" id="IPR001753">
    <property type="entry name" value="Enoyl-CoA_hydra/iso"/>
</dbReference>
<dbReference type="Proteomes" id="UP001056035">
    <property type="component" value="Chromosome"/>
</dbReference>
<keyword evidence="2" id="KW-0456">Lyase</keyword>
<dbReference type="Pfam" id="PF00378">
    <property type="entry name" value="ECH_1"/>
    <property type="match status" value="1"/>
</dbReference>
<dbReference type="PANTHER" id="PTHR11941">
    <property type="entry name" value="ENOYL-COA HYDRATASE-RELATED"/>
    <property type="match status" value="1"/>
</dbReference>
<keyword evidence="6" id="KW-1185">Reference proteome</keyword>
<dbReference type="InterPro" id="IPR014748">
    <property type="entry name" value="Enoyl-CoA_hydra_C"/>
</dbReference>
<comment type="catalytic activity">
    <reaction evidence="3">
        <text>a (3S)-3-hydroxyacyl-CoA = a (2E)-enoyl-CoA + H2O</text>
        <dbReference type="Rhea" id="RHEA:16105"/>
        <dbReference type="ChEBI" id="CHEBI:15377"/>
        <dbReference type="ChEBI" id="CHEBI:57318"/>
        <dbReference type="ChEBI" id="CHEBI:58856"/>
        <dbReference type="EC" id="4.2.1.17"/>
    </reaction>
</comment>
<protein>
    <submittedName>
        <fullName evidence="5">Enoyl-CoA hydratase/isomerase family protein</fullName>
    </submittedName>
</protein>
<evidence type="ECO:0000256" key="2">
    <source>
        <dbReference type="ARBA" id="ARBA00023239"/>
    </source>
</evidence>
<dbReference type="SUPFAM" id="SSF52096">
    <property type="entry name" value="ClpP/crotonase"/>
    <property type="match status" value="1"/>
</dbReference>
<evidence type="ECO:0000256" key="4">
    <source>
        <dbReference type="ARBA" id="ARBA00023717"/>
    </source>
</evidence>
<comment type="similarity">
    <text evidence="1">Belongs to the enoyl-CoA hydratase/isomerase family.</text>
</comment>